<dbReference type="SMART" id="SM00796">
    <property type="entry name" value="AHS1"/>
    <property type="match status" value="1"/>
</dbReference>
<proteinExistence type="predicted"/>
<dbReference type="PANTHER" id="PTHR34698:SF2">
    <property type="entry name" value="5-OXOPROLINASE SUBUNIT B"/>
    <property type="match status" value="1"/>
</dbReference>
<dbReference type="KEGG" id="pgin:FRZ67_16705"/>
<dbReference type="EC" id="3.5.2.9" evidence="5"/>
<dbReference type="Gene3D" id="3.30.1360.40">
    <property type="match status" value="1"/>
</dbReference>
<dbReference type="InterPro" id="IPR003833">
    <property type="entry name" value="CT_C_D"/>
</dbReference>
<dbReference type="InterPro" id="IPR010016">
    <property type="entry name" value="PxpB"/>
</dbReference>
<name>A0A5B8VDY1_9BACT</name>
<dbReference type="AlphaFoldDB" id="A0A5B8VDY1"/>
<evidence type="ECO:0000259" key="4">
    <source>
        <dbReference type="SMART" id="SM00796"/>
    </source>
</evidence>
<keyword evidence="6" id="KW-1185">Reference proteome</keyword>
<dbReference type="RefSeq" id="WP_147191325.1">
    <property type="nucleotide sequence ID" value="NZ_CP042435.1"/>
</dbReference>
<dbReference type="PANTHER" id="PTHR34698">
    <property type="entry name" value="5-OXOPROLINASE SUBUNIT B"/>
    <property type="match status" value="1"/>
</dbReference>
<evidence type="ECO:0000313" key="5">
    <source>
        <dbReference type="EMBL" id="QEC68866.1"/>
    </source>
</evidence>
<dbReference type="SUPFAM" id="SSF50891">
    <property type="entry name" value="Cyclophilin-like"/>
    <property type="match status" value="1"/>
</dbReference>
<dbReference type="SUPFAM" id="SSF160467">
    <property type="entry name" value="PH0987 N-terminal domain-like"/>
    <property type="match status" value="1"/>
</dbReference>
<evidence type="ECO:0000256" key="1">
    <source>
        <dbReference type="ARBA" id="ARBA00022741"/>
    </source>
</evidence>
<feature type="domain" description="Carboxyltransferase" evidence="4">
    <location>
        <begin position="5"/>
        <end position="212"/>
    </location>
</feature>
<organism evidence="5 6">
    <name type="scientific">Panacibacter ginsenosidivorans</name>
    <dbReference type="NCBI Taxonomy" id="1813871"/>
    <lineage>
        <taxon>Bacteria</taxon>
        <taxon>Pseudomonadati</taxon>
        <taxon>Bacteroidota</taxon>
        <taxon>Chitinophagia</taxon>
        <taxon>Chitinophagales</taxon>
        <taxon>Chitinophagaceae</taxon>
        <taxon>Panacibacter</taxon>
    </lineage>
</organism>
<dbReference type="Proteomes" id="UP000321533">
    <property type="component" value="Chromosome"/>
</dbReference>
<dbReference type="GO" id="GO:0005524">
    <property type="term" value="F:ATP binding"/>
    <property type="evidence" value="ECO:0007669"/>
    <property type="project" value="UniProtKB-KW"/>
</dbReference>
<dbReference type="Pfam" id="PF02682">
    <property type="entry name" value="CT_C_D"/>
    <property type="match status" value="1"/>
</dbReference>
<dbReference type="EMBL" id="CP042435">
    <property type="protein sequence ID" value="QEC68866.1"/>
    <property type="molecule type" value="Genomic_DNA"/>
</dbReference>
<dbReference type="InterPro" id="IPR029000">
    <property type="entry name" value="Cyclophilin-like_dom_sf"/>
</dbReference>
<protein>
    <submittedName>
        <fullName evidence="5">5-oxoprolinase subunit PxpB</fullName>
        <ecNumber evidence="5">3.5.2.9</ecNumber>
    </submittedName>
</protein>
<evidence type="ECO:0000313" key="6">
    <source>
        <dbReference type="Proteomes" id="UP000321533"/>
    </source>
</evidence>
<dbReference type="Gene3D" id="2.40.100.10">
    <property type="entry name" value="Cyclophilin-like"/>
    <property type="match status" value="1"/>
</dbReference>
<keyword evidence="1" id="KW-0547">Nucleotide-binding</keyword>
<gene>
    <name evidence="5" type="primary">pxpB</name>
    <name evidence="5" type="ORF">FRZ67_16705</name>
</gene>
<dbReference type="OrthoDB" id="9778567at2"/>
<evidence type="ECO:0000256" key="2">
    <source>
        <dbReference type="ARBA" id="ARBA00022801"/>
    </source>
</evidence>
<keyword evidence="2 5" id="KW-0378">Hydrolase</keyword>
<dbReference type="NCBIfam" id="TIGR00370">
    <property type="entry name" value="5-oxoprolinase subunit PxpB"/>
    <property type="match status" value="1"/>
</dbReference>
<sequence>MIHQYNIYSTGDHAMTISFGNAINIETHEKVMALFHQLTAMELHGVKDVIPAYTTVTVVYDIQKIRQQTDLNAYEFIYLIVEATLKDLTVKTTEQQCIEIPVCYDLSFGIDLPAIAEQKKVSVEDIVTIHTSTKYHVYMLGFLPGFAYMGFVDDRIAKARLTSPRTQVAAGSVGIAGNQTGIYPFDSPGGWNIIGRTPRLLFDVNKEEPCLLQTGNTVQFISITKDEFDFIKQQHEHPHH</sequence>
<evidence type="ECO:0000256" key="3">
    <source>
        <dbReference type="ARBA" id="ARBA00022840"/>
    </source>
</evidence>
<reference evidence="5 6" key="1">
    <citation type="journal article" date="2016" name="Int. J. Syst. Evol. Microbiol.">
        <title>Panacibacter ginsenosidivorans gen. nov., sp. nov., with ginsenoside converting activity isolated from soil of a ginseng field.</title>
        <authorList>
            <person name="Siddiqi M.Z."/>
            <person name="Muhammad Shafi S."/>
            <person name="Choi K.D."/>
            <person name="Im W.T."/>
        </authorList>
    </citation>
    <scope>NUCLEOTIDE SEQUENCE [LARGE SCALE GENOMIC DNA]</scope>
    <source>
        <strain evidence="5 6">Gsoil1550</strain>
    </source>
</reference>
<dbReference type="GO" id="GO:0017168">
    <property type="term" value="F:5-oxoprolinase (ATP-hydrolyzing) activity"/>
    <property type="evidence" value="ECO:0007669"/>
    <property type="project" value="UniProtKB-EC"/>
</dbReference>
<keyword evidence="3" id="KW-0067">ATP-binding</keyword>
<accession>A0A5B8VDY1</accession>